<gene>
    <name evidence="8" type="ORF">SISNIDRAFT_19909</name>
</gene>
<dbReference type="PROSITE" id="PS00109">
    <property type="entry name" value="PROTEIN_KINASE_TYR"/>
    <property type="match status" value="1"/>
</dbReference>
<evidence type="ECO:0000313" key="9">
    <source>
        <dbReference type="Proteomes" id="UP000076722"/>
    </source>
</evidence>
<evidence type="ECO:0000256" key="4">
    <source>
        <dbReference type="SAM" id="MobiDB-lite"/>
    </source>
</evidence>
<dbReference type="AlphaFoldDB" id="A0A165AMG4"/>
<dbReference type="InterPro" id="IPR008266">
    <property type="entry name" value="Tyr_kinase_AS"/>
</dbReference>
<dbReference type="OrthoDB" id="4062651at2759"/>
<dbReference type="Gene3D" id="1.10.510.10">
    <property type="entry name" value="Transferase(Phosphotransferase) domain 1"/>
    <property type="match status" value="1"/>
</dbReference>
<feature type="compositionally biased region" description="Low complexity" evidence="4">
    <location>
        <begin position="602"/>
        <end position="614"/>
    </location>
</feature>
<dbReference type="SUPFAM" id="SSF56112">
    <property type="entry name" value="Protein kinase-like (PK-like)"/>
    <property type="match status" value="1"/>
</dbReference>
<reference evidence="8 9" key="1">
    <citation type="journal article" date="2016" name="Mol. Biol. Evol.">
        <title>Comparative Genomics of Early-Diverging Mushroom-Forming Fungi Provides Insights into the Origins of Lignocellulose Decay Capabilities.</title>
        <authorList>
            <person name="Nagy L.G."/>
            <person name="Riley R."/>
            <person name="Tritt A."/>
            <person name="Adam C."/>
            <person name="Daum C."/>
            <person name="Floudas D."/>
            <person name="Sun H."/>
            <person name="Yadav J.S."/>
            <person name="Pangilinan J."/>
            <person name="Larsson K.H."/>
            <person name="Matsuura K."/>
            <person name="Barry K."/>
            <person name="Labutti K."/>
            <person name="Kuo R."/>
            <person name="Ohm R.A."/>
            <person name="Bhattacharya S.S."/>
            <person name="Shirouzu T."/>
            <person name="Yoshinaga Y."/>
            <person name="Martin F.M."/>
            <person name="Grigoriev I.V."/>
            <person name="Hibbett D.S."/>
        </authorList>
    </citation>
    <scope>NUCLEOTIDE SEQUENCE [LARGE SCALE GENOMIC DNA]</scope>
    <source>
        <strain evidence="8 9">HHB9708</strain>
    </source>
</reference>
<feature type="domain" description="N-terminal Ras-GEF" evidence="7">
    <location>
        <begin position="754"/>
        <end position="876"/>
    </location>
</feature>
<name>A0A165AMG4_9AGAM</name>
<dbReference type="SUPFAM" id="SSF48366">
    <property type="entry name" value="Ras GEF"/>
    <property type="match status" value="1"/>
</dbReference>
<dbReference type="GO" id="GO:0007166">
    <property type="term" value="P:cell surface receptor signaling pathway"/>
    <property type="evidence" value="ECO:0007669"/>
    <property type="project" value="InterPro"/>
</dbReference>
<dbReference type="InterPro" id="IPR001245">
    <property type="entry name" value="Ser-Thr/Tyr_kinase_cat_dom"/>
</dbReference>
<feature type="region of interest" description="Disordered" evidence="4">
    <location>
        <begin position="1144"/>
        <end position="1166"/>
    </location>
</feature>
<feature type="compositionally biased region" description="Polar residues" evidence="4">
    <location>
        <begin position="696"/>
        <end position="709"/>
    </location>
</feature>
<feature type="region of interest" description="Disordered" evidence="4">
    <location>
        <begin position="545"/>
        <end position="709"/>
    </location>
</feature>
<evidence type="ECO:0000256" key="3">
    <source>
        <dbReference type="PROSITE-ProRule" id="PRU00168"/>
    </source>
</evidence>
<keyword evidence="9" id="KW-1185">Reference proteome</keyword>
<feature type="compositionally biased region" description="Pro residues" evidence="4">
    <location>
        <begin position="583"/>
        <end position="599"/>
    </location>
</feature>
<evidence type="ECO:0000259" key="6">
    <source>
        <dbReference type="PROSITE" id="PS50011"/>
    </source>
</evidence>
<dbReference type="Pfam" id="PF07714">
    <property type="entry name" value="PK_Tyr_Ser-Thr"/>
    <property type="match status" value="1"/>
</dbReference>
<dbReference type="GO" id="GO:0007264">
    <property type="term" value="P:small GTPase-mediated signal transduction"/>
    <property type="evidence" value="ECO:0007669"/>
    <property type="project" value="InterPro"/>
</dbReference>
<dbReference type="InterPro" id="IPR036964">
    <property type="entry name" value="RASGEF_cat_dom_sf"/>
</dbReference>
<dbReference type="PROSITE" id="PS50009">
    <property type="entry name" value="RASGEF_CAT"/>
    <property type="match status" value="1"/>
</dbReference>
<evidence type="ECO:0000256" key="2">
    <source>
        <dbReference type="ARBA" id="ARBA00022840"/>
    </source>
</evidence>
<evidence type="ECO:0000313" key="8">
    <source>
        <dbReference type="EMBL" id="KZS99276.1"/>
    </source>
</evidence>
<sequence length="1166" mass="130506">MRSRQDCGCAKALSTSLFTPGRVPLDDLTDTYLLPYILRRLETLQVLMPIQDVLNFGIAGYSVERLISDASGLAPVPGLSPGLQACLKIWKIVDNIKIYKNRCIQLHDRCTVLLLDIRDHEVYREGSDEMKAAIDELEYSVINVAEKMERWSKYNKVKSAMKQSEIQQGLDTFAENLDRFVSKFQMSGIMGVSRAQQIADQNRQKDSSELRDFLLSIKEEIRTLMQQQPQQAAPLIESLEDAIRTDTNVNEQRDDLKDLLSDFRESELVMPPGVDLSGEVKKTSTVAITAGTHNDVYQGEWHGAKVALKYPRALGTSQSVLSSFLKDVDSWRGLRHSQIMMVYGVANIQGLVYTVSPWMENGDALQYIAKDPQVDRVKILAEVAAGLKYLHSKGVSHGDLRGANVLISIAGVACLTDYGMSTAIQKYADPAALAQTSSSQRWRAPELLATQRLDFTLESDIWSFGMTCFELIEGQVPYHTITDDALVVRAILSGGLPSRPGEETYHRGMTDQLWDLMLRCCGPQSAFRPTSEKVLEDIEHCPRPHMLASPVSEHPPQPVSAVPPQRSFSTRHRNSLDRFSPQVTPPRLSPVSPVPPTIPEEPSQNSQPSQVQQPKHPPRPLPPLPHESLSRPIQRRPHSAIAHVDHSARASHAEHRVSTLPPLGSSLPSSFPDTAFPLDKSHGSISQPLSARHGSPASSHSSLPNENRFTWGSDEVHLARRNTGSSTSMSDHHPPDLFAPRMYTLDPQDVMRDDSGKVMAGSVDALITCLVSELKDFDRGLDYQHVFFDVYPVFASHSEILTKLEEIYRDGFQGSDEIVDLQLDVLKTMCDWVPMLTLTIGESDLLQRLNQFVRSISATFDEDLRDQIKILSGHVDKQIKDILRSPTQDYFSDVPLCSLDVLTSMKVASALTKVAGDLFELIKPVHILAELDGQPQGRPYESFLNTMTGVARWVKDCIVSESELDKRRNMIGFMICIGEDCLKLRNYACAAAILITCDDVLSRLPSTKSGIEGAATKRLKDSSLALVGRTEWRPYYVELKSGSSPCIPHLRLCVRLIKREFPRHRPHTDGEGRVDFDWYRRMLKPIQDALSFQKPRHQLEIASRALAYVQTKTKSLISDANFDSKYEDRLAALVYEENNTLRETMPPLARSSTSKSGRSKVPFLKR</sequence>
<dbReference type="InterPro" id="IPR011009">
    <property type="entry name" value="Kinase-like_dom_sf"/>
</dbReference>
<dbReference type="InterPro" id="IPR000651">
    <property type="entry name" value="Ras-like_Gua-exchang_fac_N"/>
</dbReference>
<dbReference type="Gene3D" id="1.10.840.10">
    <property type="entry name" value="Ras guanine-nucleotide exchange factors catalytic domain"/>
    <property type="match status" value="1"/>
</dbReference>
<dbReference type="SMART" id="SM00147">
    <property type="entry name" value="RasGEF"/>
    <property type="match status" value="1"/>
</dbReference>
<keyword evidence="3" id="KW-0344">Guanine-nucleotide releasing factor</keyword>
<evidence type="ECO:0000259" key="7">
    <source>
        <dbReference type="PROSITE" id="PS50212"/>
    </source>
</evidence>
<protein>
    <submittedName>
        <fullName evidence="8">Uncharacterized protein</fullName>
    </submittedName>
</protein>
<dbReference type="EMBL" id="KV419394">
    <property type="protein sequence ID" value="KZS99276.1"/>
    <property type="molecule type" value="Genomic_DNA"/>
</dbReference>
<dbReference type="Proteomes" id="UP000076722">
    <property type="component" value="Unassembled WGS sequence"/>
</dbReference>
<dbReference type="STRING" id="1314777.A0A165AMG4"/>
<dbReference type="InterPro" id="IPR023578">
    <property type="entry name" value="Ras_GEF_dom_sf"/>
</dbReference>
<feature type="compositionally biased region" description="Basic and acidic residues" evidence="4">
    <location>
        <begin position="643"/>
        <end position="657"/>
    </location>
</feature>
<dbReference type="PROSITE" id="PS50212">
    <property type="entry name" value="RASGEF_NTER"/>
    <property type="match status" value="1"/>
</dbReference>
<dbReference type="Gene3D" id="1.20.870.10">
    <property type="entry name" value="Son of sevenless (SoS) protein Chain: S domain 1"/>
    <property type="match status" value="1"/>
</dbReference>
<dbReference type="GO" id="GO:0005085">
    <property type="term" value="F:guanyl-nucleotide exchange factor activity"/>
    <property type="evidence" value="ECO:0007669"/>
    <property type="project" value="UniProtKB-KW"/>
</dbReference>
<feature type="domain" description="Protein kinase" evidence="6">
    <location>
        <begin position="282"/>
        <end position="548"/>
    </location>
</feature>
<dbReference type="Gene3D" id="1.20.930.20">
    <property type="entry name" value="Adaptor protein Cbl, N-terminal domain"/>
    <property type="match status" value="1"/>
</dbReference>
<dbReference type="CDD" id="cd21037">
    <property type="entry name" value="MLKL_NTD"/>
    <property type="match status" value="1"/>
</dbReference>
<keyword evidence="1" id="KW-0547">Nucleotide-binding</keyword>
<dbReference type="InterPro" id="IPR059179">
    <property type="entry name" value="MLKL-like_MCAfunc"/>
</dbReference>
<evidence type="ECO:0000256" key="1">
    <source>
        <dbReference type="ARBA" id="ARBA00022741"/>
    </source>
</evidence>
<dbReference type="Pfam" id="PF00617">
    <property type="entry name" value="RasGEF"/>
    <property type="match status" value="1"/>
</dbReference>
<dbReference type="PROSITE" id="PS50011">
    <property type="entry name" value="PROTEIN_KINASE_DOM"/>
    <property type="match status" value="1"/>
</dbReference>
<dbReference type="InterPro" id="IPR050198">
    <property type="entry name" value="Non-receptor_tyrosine_kinases"/>
</dbReference>
<proteinExistence type="predicted"/>
<accession>A0A165AMG4</accession>
<dbReference type="GO" id="GO:0005524">
    <property type="term" value="F:ATP binding"/>
    <property type="evidence" value="ECO:0007669"/>
    <property type="project" value="UniProtKB-KW"/>
</dbReference>
<evidence type="ECO:0000259" key="5">
    <source>
        <dbReference type="PROSITE" id="PS50009"/>
    </source>
</evidence>
<feature type="domain" description="Ras-GEF" evidence="5">
    <location>
        <begin position="903"/>
        <end position="1129"/>
    </location>
</feature>
<keyword evidence="2" id="KW-0067">ATP-binding</keyword>
<dbReference type="InterPro" id="IPR036537">
    <property type="entry name" value="Adaptor_Cbl_N_dom_sf"/>
</dbReference>
<organism evidence="8 9">
    <name type="scientific">Sistotremastrum niveocremeum HHB9708</name>
    <dbReference type="NCBI Taxonomy" id="1314777"/>
    <lineage>
        <taxon>Eukaryota</taxon>
        <taxon>Fungi</taxon>
        <taxon>Dikarya</taxon>
        <taxon>Basidiomycota</taxon>
        <taxon>Agaricomycotina</taxon>
        <taxon>Agaricomycetes</taxon>
        <taxon>Sistotremastrales</taxon>
        <taxon>Sistotremastraceae</taxon>
        <taxon>Sertulicium</taxon>
        <taxon>Sertulicium niveocremeum</taxon>
    </lineage>
</organism>
<dbReference type="PANTHER" id="PTHR24418">
    <property type="entry name" value="TYROSINE-PROTEIN KINASE"/>
    <property type="match status" value="1"/>
</dbReference>
<feature type="compositionally biased region" description="Low complexity" evidence="4">
    <location>
        <begin position="658"/>
        <end position="670"/>
    </location>
</feature>
<dbReference type="InterPro" id="IPR001895">
    <property type="entry name" value="RASGEF_cat_dom"/>
</dbReference>
<dbReference type="InterPro" id="IPR000719">
    <property type="entry name" value="Prot_kinase_dom"/>
</dbReference>
<dbReference type="GO" id="GO:0004672">
    <property type="term" value="F:protein kinase activity"/>
    <property type="evidence" value="ECO:0007669"/>
    <property type="project" value="InterPro"/>
</dbReference>